<dbReference type="SUPFAM" id="SSF55874">
    <property type="entry name" value="ATPase domain of HSP90 chaperone/DNA topoisomerase II/histidine kinase"/>
    <property type="match status" value="1"/>
</dbReference>
<sequence length="619" mass="70084">MQDTGRATSFAAVLDLRTHSAENVRPQGRRLNGPALVFWDNGGFRDCDWQSLQNMYDSGKKHSPSQVGKYGMGSRSLFHIGDMIQIVSGSCYAVLDPDNRLEGNFGEQTNFVEKVFDRKSLAEAFPDECSPFVGLFGCTMKVPFRLEEFARFSTFMQKAFPPDRAWHVFRDFQRSLSRGDLTLFLSNIQQVDLCVWKDGEAEFEKILSKQFFSTSAQELPNDMRKVRTFLEDFSEVSALHETLAATFQPGTLCQEQKRVPFVHDLVRVQIQEVKDGDPVTSSQVWMRFGQFFDPAAPFQELREECSEVPFVCLAMPLNGSFGDGSIYTYLPLPIETGLPLHVHAGFCLMDNRRDLWRNSQDLDGDHASWAVWNEHIMQDVVPRLYASSIEWLMSDPVRAGDYGPELRDVEVFNLWPRGDTIKELVLPCIAEFTRQCTQRPLLRDVEGELVSPAAAHLLDLPTRPLQHLRGDLQRWCLELGYRVVDPPQHVTSLLEQQSAISQQKCPWLMHLVLQHLSEAPSEVPRLRRYLLALLHWARTSLGQHDLDELKSKLAAISWIPVGSSHQGSSTLLPIQEAFDPHAELFHFSAAASKRAAFLEGDLADFAPEEAASAVDPFVL</sequence>
<evidence type="ECO:0000313" key="2">
    <source>
        <dbReference type="EMBL" id="CAE7608196.1"/>
    </source>
</evidence>
<gene>
    <name evidence="2" type="primary">Sacs</name>
    <name evidence="2" type="ORF">SNAT2548_LOCUS34579</name>
</gene>
<reference evidence="2" key="1">
    <citation type="submission" date="2021-02" db="EMBL/GenBank/DDBJ databases">
        <authorList>
            <person name="Dougan E. K."/>
            <person name="Rhodes N."/>
            <person name="Thang M."/>
            <person name="Chan C."/>
        </authorList>
    </citation>
    <scope>NUCLEOTIDE SEQUENCE</scope>
</reference>
<dbReference type="Proteomes" id="UP000604046">
    <property type="component" value="Unassembled WGS sequence"/>
</dbReference>
<name>A0A812V8L8_9DINO</name>
<evidence type="ECO:0000259" key="1">
    <source>
        <dbReference type="Pfam" id="PF25794"/>
    </source>
</evidence>
<dbReference type="PANTHER" id="PTHR15600:SF42">
    <property type="entry name" value="SACSIN"/>
    <property type="match status" value="1"/>
</dbReference>
<dbReference type="PANTHER" id="PTHR15600">
    <property type="entry name" value="SACSIN"/>
    <property type="match status" value="1"/>
</dbReference>
<dbReference type="Pfam" id="PF25794">
    <property type="entry name" value="SACS"/>
    <property type="match status" value="1"/>
</dbReference>
<accession>A0A812V8L8</accession>
<protein>
    <submittedName>
        <fullName evidence="2">Sacs protein</fullName>
    </submittedName>
</protein>
<dbReference type="InterPro" id="IPR058210">
    <property type="entry name" value="SACS/Nov_dom"/>
</dbReference>
<dbReference type="InterPro" id="IPR052972">
    <property type="entry name" value="Sacsin_chaperone_reg"/>
</dbReference>
<comment type="caution">
    <text evidence="2">The sequence shown here is derived from an EMBL/GenBank/DDBJ whole genome shotgun (WGS) entry which is preliminary data.</text>
</comment>
<feature type="domain" description="Sacsin/Nov" evidence="1">
    <location>
        <begin position="5"/>
        <end position="205"/>
    </location>
</feature>
<evidence type="ECO:0000313" key="3">
    <source>
        <dbReference type="Proteomes" id="UP000604046"/>
    </source>
</evidence>
<dbReference type="AlphaFoldDB" id="A0A812V8L8"/>
<dbReference type="GO" id="GO:0030544">
    <property type="term" value="F:Hsp70 protein binding"/>
    <property type="evidence" value="ECO:0007669"/>
    <property type="project" value="TreeGrafter"/>
</dbReference>
<proteinExistence type="predicted"/>
<dbReference type="EMBL" id="CAJNDS010002816">
    <property type="protein sequence ID" value="CAE7608196.1"/>
    <property type="molecule type" value="Genomic_DNA"/>
</dbReference>
<keyword evidence="3" id="KW-1185">Reference proteome</keyword>
<dbReference type="InterPro" id="IPR036890">
    <property type="entry name" value="HATPase_C_sf"/>
</dbReference>
<organism evidence="2 3">
    <name type="scientific">Symbiodinium natans</name>
    <dbReference type="NCBI Taxonomy" id="878477"/>
    <lineage>
        <taxon>Eukaryota</taxon>
        <taxon>Sar</taxon>
        <taxon>Alveolata</taxon>
        <taxon>Dinophyceae</taxon>
        <taxon>Suessiales</taxon>
        <taxon>Symbiodiniaceae</taxon>
        <taxon>Symbiodinium</taxon>
    </lineage>
</organism>
<dbReference type="OrthoDB" id="440049at2759"/>